<evidence type="ECO:0000256" key="1">
    <source>
        <dbReference type="SAM" id="Phobius"/>
    </source>
</evidence>
<protein>
    <submittedName>
        <fullName evidence="2">Uncharacterized protein</fullName>
    </submittedName>
</protein>
<keyword evidence="1" id="KW-0812">Transmembrane</keyword>
<keyword evidence="1" id="KW-1133">Transmembrane helix</keyword>
<dbReference type="RefSeq" id="WP_157364927.1">
    <property type="nucleotide sequence ID" value="NZ_WOWS01000010.1"/>
</dbReference>
<gene>
    <name evidence="2" type="ORF">GN138_15585</name>
</gene>
<reference evidence="2 3" key="1">
    <citation type="submission" date="2019-12" db="EMBL/GenBank/DDBJ databases">
        <authorList>
            <person name="Li J."/>
        </authorList>
    </citation>
    <scope>NUCLEOTIDE SEQUENCE [LARGE SCALE GENOMIC DNA]</scope>
    <source>
        <strain evidence="2 3">HL2-2</strain>
    </source>
</reference>
<proteinExistence type="predicted"/>
<dbReference type="Proteomes" id="UP000478208">
    <property type="component" value="Unassembled WGS sequence"/>
</dbReference>
<sequence length="214" mass="24908">MNKPKEENKVWTFIKKIWKDSVWSKLISTGLILLIATIWTSYSNYSIKDIYDFFLNGLTYKTPVFVFLSLIGIYFLIKLIIRLFRKKTDPIWDEQVGNYKFKELYEILRNQNYPVGTVGMGYSGRKPPQEDLLSLFHTYSPILNRGIDLDSNLDDGGYLYGVLAPKLVGYGLVNKLESKNLEINVMDIKYETSEVGHKFFALLEKTIHLNKKKK</sequence>
<dbReference type="EMBL" id="WOWS01000010">
    <property type="protein sequence ID" value="MUU79870.1"/>
    <property type="molecule type" value="Genomic_DNA"/>
</dbReference>
<comment type="caution">
    <text evidence="2">The sequence shown here is derived from an EMBL/GenBank/DDBJ whole genome shotgun (WGS) entry which is preliminary data.</text>
</comment>
<keyword evidence="3" id="KW-1185">Reference proteome</keyword>
<accession>A0A6L6UC40</accession>
<evidence type="ECO:0000313" key="3">
    <source>
        <dbReference type="Proteomes" id="UP000478208"/>
    </source>
</evidence>
<name>A0A6L6UC40_9FLAO</name>
<feature type="transmembrane region" description="Helical" evidence="1">
    <location>
        <begin position="21"/>
        <end position="42"/>
    </location>
</feature>
<feature type="transmembrane region" description="Helical" evidence="1">
    <location>
        <begin position="62"/>
        <end position="81"/>
    </location>
</feature>
<keyword evidence="1" id="KW-0472">Membrane</keyword>
<evidence type="ECO:0000313" key="2">
    <source>
        <dbReference type="EMBL" id="MUU79870.1"/>
    </source>
</evidence>
<organism evidence="2 3">
    <name type="scientific">Winogradskyella endarachnes</name>
    <dbReference type="NCBI Taxonomy" id="2681965"/>
    <lineage>
        <taxon>Bacteria</taxon>
        <taxon>Pseudomonadati</taxon>
        <taxon>Bacteroidota</taxon>
        <taxon>Flavobacteriia</taxon>
        <taxon>Flavobacteriales</taxon>
        <taxon>Flavobacteriaceae</taxon>
        <taxon>Winogradskyella</taxon>
    </lineage>
</organism>
<dbReference type="AlphaFoldDB" id="A0A6L6UC40"/>